<dbReference type="AlphaFoldDB" id="A0A1B0DH81"/>
<dbReference type="GO" id="GO:0006367">
    <property type="term" value="P:transcription initiation at RNA polymerase II promoter"/>
    <property type="evidence" value="ECO:0007669"/>
    <property type="project" value="TreeGrafter"/>
</dbReference>
<sequence length="171" mass="19078">MKTFSYSTSDDRLFLFTSHFGCFLIKNLEKFTKKMIGDNFGIHRGGVRNTAAANEERSGQVLSDFLVQLEDYTPTIPDAVTSYYLNSSGFDTSDPRIIRLISIAVQKFIADVANDALQHCKTRSSNTSSGSHASSKNQKGSKDRKYNLTTEDLAPALNDYGITVRKAHYFV</sequence>
<keyword evidence="4" id="KW-0539">Nucleus</keyword>
<organism evidence="7 8">
    <name type="scientific">Phlebotomus papatasi</name>
    <name type="common">Sandfly</name>
    <dbReference type="NCBI Taxonomy" id="29031"/>
    <lineage>
        <taxon>Eukaryota</taxon>
        <taxon>Metazoa</taxon>
        <taxon>Ecdysozoa</taxon>
        <taxon>Arthropoda</taxon>
        <taxon>Hexapoda</taxon>
        <taxon>Insecta</taxon>
        <taxon>Pterygota</taxon>
        <taxon>Neoptera</taxon>
        <taxon>Endopterygota</taxon>
        <taxon>Diptera</taxon>
        <taxon>Nematocera</taxon>
        <taxon>Psychodoidea</taxon>
        <taxon>Psychodidae</taxon>
        <taxon>Phlebotomus</taxon>
        <taxon>Phlebotomus</taxon>
    </lineage>
</organism>
<evidence type="ECO:0000313" key="8">
    <source>
        <dbReference type="Proteomes" id="UP000092462"/>
    </source>
</evidence>
<comment type="subcellular location">
    <subcellularLocation>
        <location evidence="1">Nucleus</location>
    </subcellularLocation>
</comment>
<dbReference type="Proteomes" id="UP000092462">
    <property type="component" value="Unassembled WGS sequence"/>
</dbReference>
<evidence type="ECO:0000313" key="7">
    <source>
        <dbReference type="EnsemblMetazoa" id="PPAI007515-PA"/>
    </source>
</evidence>
<comment type="similarity">
    <text evidence="5">Belongs to the TAF10 family.</text>
</comment>
<dbReference type="EMBL" id="AJVK01060754">
    <property type="status" value="NOT_ANNOTATED_CDS"/>
    <property type="molecule type" value="Genomic_DNA"/>
</dbReference>
<feature type="region of interest" description="Disordered" evidence="6">
    <location>
        <begin position="121"/>
        <end position="147"/>
    </location>
</feature>
<reference evidence="7" key="1">
    <citation type="submission" date="2022-08" db="UniProtKB">
        <authorList>
            <consortium name="EnsemblMetazoa"/>
        </authorList>
    </citation>
    <scope>IDENTIFICATION</scope>
    <source>
        <strain evidence="7">Israel</strain>
    </source>
</reference>
<dbReference type="GO" id="GO:0000124">
    <property type="term" value="C:SAGA complex"/>
    <property type="evidence" value="ECO:0007669"/>
    <property type="project" value="TreeGrafter"/>
</dbReference>
<keyword evidence="3" id="KW-0804">Transcription</keyword>
<evidence type="ECO:0000256" key="2">
    <source>
        <dbReference type="ARBA" id="ARBA00023015"/>
    </source>
</evidence>
<dbReference type="InterPro" id="IPR003923">
    <property type="entry name" value="TAF10"/>
</dbReference>
<dbReference type="PRINTS" id="PR01443">
    <property type="entry name" value="TFIID30KDSUB"/>
</dbReference>
<evidence type="ECO:0000256" key="6">
    <source>
        <dbReference type="SAM" id="MobiDB-lite"/>
    </source>
</evidence>
<evidence type="ECO:0000256" key="4">
    <source>
        <dbReference type="ARBA" id="ARBA00023242"/>
    </source>
</evidence>
<protein>
    <submittedName>
        <fullName evidence="7">Uncharacterized protein</fullName>
    </submittedName>
</protein>
<evidence type="ECO:0000256" key="5">
    <source>
        <dbReference type="ARBA" id="ARBA00025730"/>
    </source>
</evidence>
<dbReference type="GO" id="GO:0016251">
    <property type="term" value="F:RNA polymerase II general transcription initiation factor activity"/>
    <property type="evidence" value="ECO:0007669"/>
    <property type="project" value="TreeGrafter"/>
</dbReference>
<name>A0A1B0DH81_PHLPP</name>
<evidence type="ECO:0000256" key="1">
    <source>
        <dbReference type="ARBA" id="ARBA00004123"/>
    </source>
</evidence>
<dbReference type="PANTHER" id="PTHR21242">
    <property type="entry name" value="TRANSCRIPTION INITIATION FACTOR TFIID SUBUNIT 10"/>
    <property type="match status" value="1"/>
</dbReference>
<feature type="compositionally biased region" description="Low complexity" evidence="6">
    <location>
        <begin position="124"/>
        <end position="135"/>
    </location>
</feature>
<evidence type="ECO:0000256" key="3">
    <source>
        <dbReference type="ARBA" id="ARBA00023163"/>
    </source>
</evidence>
<dbReference type="EnsemblMetazoa" id="PPAI007515-RA">
    <property type="protein sequence ID" value="PPAI007515-PA"/>
    <property type="gene ID" value="PPAI007515"/>
</dbReference>
<dbReference type="VEuPathDB" id="VectorBase:PPAPM1_001467"/>
<dbReference type="CDD" id="cd07982">
    <property type="entry name" value="HFD_TAF10"/>
    <property type="match status" value="1"/>
</dbReference>
<dbReference type="VEuPathDB" id="VectorBase:PPAI007515"/>
<dbReference type="GO" id="GO:1990841">
    <property type="term" value="F:promoter-specific chromatin binding"/>
    <property type="evidence" value="ECO:0007669"/>
    <property type="project" value="TreeGrafter"/>
</dbReference>
<proteinExistence type="inferred from homology"/>
<accession>A0A1B0DH81</accession>
<dbReference type="GO" id="GO:0005669">
    <property type="term" value="C:transcription factor TFIID complex"/>
    <property type="evidence" value="ECO:0007669"/>
    <property type="project" value="TreeGrafter"/>
</dbReference>
<keyword evidence="8" id="KW-1185">Reference proteome</keyword>
<dbReference type="Pfam" id="PF03540">
    <property type="entry name" value="TAF10"/>
    <property type="match status" value="1"/>
</dbReference>
<dbReference type="PANTHER" id="PTHR21242:SF0">
    <property type="entry name" value="TRANSCRIPTION INITIATION FACTOR TFIID SUBUNIT 10"/>
    <property type="match status" value="1"/>
</dbReference>
<keyword evidence="2" id="KW-0805">Transcription regulation</keyword>